<evidence type="ECO:0000313" key="2">
    <source>
        <dbReference type="Proteomes" id="UP001597024"/>
    </source>
</evidence>
<organism evidence="1 2">
    <name type="scientific">Streptosporangium algeriense</name>
    <dbReference type="NCBI Taxonomy" id="1682748"/>
    <lineage>
        <taxon>Bacteria</taxon>
        <taxon>Bacillati</taxon>
        <taxon>Actinomycetota</taxon>
        <taxon>Actinomycetes</taxon>
        <taxon>Streptosporangiales</taxon>
        <taxon>Streptosporangiaceae</taxon>
        <taxon>Streptosporangium</taxon>
    </lineage>
</organism>
<dbReference type="Proteomes" id="UP001597024">
    <property type="component" value="Unassembled WGS sequence"/>
</dbReference>
<protein>
    <recommendedName>
        <fullName evidence="3">ROK family protein</fullName>
    </recommendedName>
</protein>
<dbReference type="EMBL" id="JBHTHX010003125">
    <property type="protein sequence ID" value="MFD0891376.1"/>
    <property type="molecule type" value="Genomic_DNA"/>
</dbReference>
<reference evidence="2" key="1">
    <citation type="journal article" date="2019" name="Int. J. Syst. Evol. Microbiol.">
        <title>The Global Catalogue of Microorganisms (GCM) 10K type strain sequencing project: providing services to taxonomists for standard genome sequencing and annotation.</title>
        <authorList>
            <consortium name="The Broad Institute Genomics Platform"/>
            <consortium name="The Broad Institute Genome Sequencing Center for Infectious Disease"/>
            <person name="Wu L."/>
            <person name="Ma J."/>
        </authorList>
    </citation>
    <scope>NUCLEOTIDE SEQUENCE [LARGE SCALE GENOMIC DNA]</scope>
    <source>
        <strain evidence="2">CCUG 62974</strain>
    </source>
</reference>
<keyword evidence="2" id="KW-1185">Reference proteome</keyword>
<name>A0ABW3E7R1_9ACTN</name>
<sequence>MSTVDRPRRGVAGLDIGGSYLRVRVEDAATGEPLVMETRPNTGWNDLSPVERARLVHGVLRQVTPA</sequence>
<comment type="caution">
    <text evidence="1">The sequence shown here is derived from an EMBL/GenBank/DDBJ whole genome shotgun (WGS) entry which is preliminary data.</text>
</comment>
<proteinExistence type="predicted"/>
<evidence type="ECO:0008006" key="3">
    <source>
        <dbReference type="Google" id="ProtNLM"/>
    </source>
</evidence>
<evidence type="ECO:0000313" key="1">
    <source>
        <dbReference type="EMBL" id="MFD0891376.1"/>
    </source>
</evidence>
<feature type="non-terminal residue" evidence="1">
    <location>
        <position position="66"/>
    </location>
</feature>
<gene>
    <name evidence="1" type="ORF">ACFQ08_43080</name>
</gene>
<accession>A0ABW3E7R1</accession>